<feature type="compositionally biased region" description="Polar residues" evidence="6">
    <location>
        <begin position="1546"/>
        <end position="1559"/>
    </location>
</feature>
<dbReference type="CDD" id="cd00051">
    <property type="entry name" value="EFh"/>
    <property type="match status" value="1"/>
</dbReference>
<dbReference type="SMART" id="SM00054">
    <property type="entry name" value="EFh"/>
    <property type="match status" value="2"/>
</dbReference>
<dbReference type="GO" id="GO:0006874">
    <property type="term" value="P:intracellular calcium ion homeostasis"/>
    <property type="evidence" value="ECO:0007669"/>
    <property type="project" value="InterPro"/>
</dbReference>
<dbReference type="InterPro" id="IPR013662">
    <property type="entry name" value="RIH_assoc-dom"/>
</dbReference>
<name>A0A7J7KHS8_BUGNE</name>
<dbReference type="GO" id="GO:0006941">
    <property type="term" value="P:striated muscle contraction"/>
    <property type="evidence" value="ECO:0007669"/>
    <property type="project" value="TreeGrafter"/>
</dbReference>
<evidence type="ECO:0000256" key="6">
    <source>
        <dbReference type="SAM" id="MobiDB-lite"/>
    </source>
</evidence>
<dbReference type="InterPro" id="IPR005821">
    <property type="entry name" value="Ion_trans_dom"/>
</dbReference>
<dbReference type="InterPro" id="IPR009460">
    <property type="entry name" value="Ryanrecept_TM4-6"/>
</dbReference>
<feature type="transmembrane region" description="Helical" evidence="7">
    <location>
        <begin position="1978"/>
        <end position="2001"/>
    </location>
</feature>
<evidence type="ECO:0000256" key="2">
    <source>
        <dbReference type="ARBA" id="ARBA00022692"/>
    </source>
</evidence>
<feature type="transmembrane region" description="Helical" evidence="7">
    <location>
        <begin position="1487"/>
        <end position="1504"/>
    </location>
</feature>
<feature type="transmembrane region" description="Helical" evidence="7">
    <location>
        <begin position="1699"/>
        <end position="1722"/>
    </location>
</feature>
<dbReference type="FunFam" id="1.10.287.70:FF:000017">
    <property type="entry name" value="ryanodine receptor isoform X2"/>
    <property type="match status" value="1"/>
</dbReference>
<dbReference type="Proteomes" id="UP000593567">
    <property type="component" value="Unassembled WGS sequence"/>
</dbReference>
<dbReference type="PANTHER" id="PTHR46399">
    <property type="entry name" value="B30.2/SPRY DOMAIN-CONTAINING PROTEIN"/>
    <property type="match status" value="1"/>
</dbReference>
<evidence type="ECO:0000313" key="9">
    <source>
        <dbReference type="EMBL" id="KAF6037198.1"/>
    </source>
</evidence>
<dbReference type="Pfam" id="PF06459">
    <property type="entry name" value="RR_TM4-6"/>
    <property type="match status" value="1"/>
</dbReference>
<feature type="compositionally biased region" description="Polar residues" evidence="6">
    <location>
        <begin position="1569"/>
        <end position="1600"/>
    </location>
</feature>
<dbReference type="InterPro" id="IPR011992">
    <property type="entry name" value="EF-hand-dom_pair"/>
</dbReference>
<evidence type="ECO:0000256" key="1">
    <source>
        <dbReference type="ARBA" id="ARBA00004141"/>
    </source>
</evidence>
<keyword evidence="2 7" id="KW-0812">Transmembrane</keyword>
<dbReference type="GO" id="GO:0042383">
    <property type="term" value="C:sarcolemma"/>
    <property type="evidence" value="ECO:0007669"/>
    <property type="project" value="TreeGrafter"/>
</dbReference>
<feature type="domain" description="EF-hand" evidence="8">
    <location>
        <begin position="1212"/>
        <end position="1247"/>
    </location>
</feature>
<dbReference type="EMBL" id="VXIV02000606">
    <property type="protein sequence ID" value="KAF6037198.1"/>
    <property type="molecule type" value="Genomic_DNA"/>
</dbReference>
<feature type="region of interest" description="Disordered" evidence="6">
    <location>
        <begin position="809"/>
        <end position="833"/>
    </location>
</feature>
<dbReference type="InterPro" id="IPR002048">
    <property type="entry name" value="EF_hand_dom"/>
</dbReference>
<evidence type="ECO:0000256" key="5">
    <source>
        <dbReference type="ARBA" id="ARBA00023136"/>
    </source>
</evidence>
<keyword evidence="4 7" id="KW-1133">Transmembrane helix</keyword>
<dbReference type="Pfam" id="PF08454">
    <property type="entry name" value="RIH_assoc"/>
    <property type="match status" value="1"/>
</dbReference>
<organism evidence="9 10">
    <name type="scientific">Bugula neritina</name>
    <name type="common">Brown bryozoan</name>
    <name type="synonym">Sertularia neritina</name>
    <dbReference type="NCBI Taxonomy" id="10212"/>
    <lineage>
        <taxon>Eukaryota</taxon>
        <taxon>Metazoa</taxon>
        <taxon>Spiralia</taxon>
        <taxon>Lophotrochozoa</taxon>
        <taxon>Bryozoa</taxon>
        <taxon>Gymnolaemata</taxon>
        <taxon>Cheilostomatida</taxon>
        <taxon>Flustrina</taxon>
        <taxon>Buguloidea</taxon>
        <taxon>Bugulidae</taxon>
        <taxon>Bugula</taxon>
    </lineage>
</organism>
<accession>A0A7J7KHS8</accession>
<dbReference type="GO" id="GO:0034704">
    <property type="term" value="C:calcium channel complex"/>
    <property type="evidence" value="ECO:0007669"/>
    <property type="project" value="TreeGrafter"/>
</dbReference>
<reference evidence="9" key="1">
    <citation type="submission" date="2020-06" db="EMBL/GenBank/DDBJ databases">
        <title>Draft genome of Bugula neritina, a colonial animal packing powerful symbionts and potential medicines.</title>
        <authorList>
            <person name="Rayko M."/>
        </authorList>
    </citation>
    <scope>NUCLEOTIDE SEQUENCE [LARGE SCALE GENOMIC DNA]</scope>
    <source>
        <strain evidence="9">Kwan_BN1</strain>
    </source>
</reference>
<sequence>MVCNWPSNEHQLFNIIVGGVRPSSPTRKRQSFQSPRQNSETSNASRAARAEEEDLGPPNTEKRFAYSLLEKLLEYVDKAAHNMVVIQSSKHFTKTDSFNDQNEEIKFFGKVVLLLMNKYFVAHQAYFMGVGSTSASIKEKEMVASLFCKLSSLLRQKLYAFGSDIHITVQCLVCICQAIDARSVVKNSTDIVRTQMTPLFMNAAEDLTTMVENLKAGRFSHIKGTLAKGNQSLDYIHMVVLPVMSSLFNHLAYHNFGAELLVNDIQLACYRILHSLYTMGAHSDSFVQRHRPALGECVAGFAACFPVAFLEPKYNIANKHSIVYQVPMDQVQEHSLEAHEIMTQLGESVPELETIADIIKDLALQERQEDNKDNLHIIEVTLPMLCSYLPKWWSVGPDSSSSQTTQVTAVTSALMNSVLGDVLKLIQKHIGMAEAPWMNRIAMRTQAILFNATESMLTEYIIPMAQKLRDRAVEVRKAEEEYCSEKRNNSENASDLEEQLTEDFQIMVRDLYASYPVLIRYVDLYRSGWIKEPHPDAEILFEHVAKVFNFWSASNTFRRAETTFVNINEINNMTLIMPSSSSSAVAVQKEVSGGEKRGKKKSRRREGFTSLVVAAIKRLLPIGLNVFGGPEQELVQLAKEKMIELARIEGVIEHQAQTLDVYAIQKEPEIDIEELLRTTVAADNKKYSMGFDPKNRWQKALYLKMGKTKPNLADLVTNLISQEKLIEKIMTTAKVLYGLHLVEHPLTALGSNWKKVISTQRKKAVMACFRMVPLHNLHRHRAINLFLAAYSDLWLDKVDWNQNKLIEDLTAEDGEDEAEEGEQPPEGAPLSPDPLRQLVQALSRQAQADQSAGAIADDQLYIQFTNIMGKSCSGEDEDDEDDDGGGGEETLSFQMHLTNIKEQEMQKQKLLFEQGRLANRAASEMLLLYISASKGVPGPMVSHTIDCGIALLLGGNADVQQKMLEHLQEKKDVGFFIAMSGFMQQCSVLDLDAFERTNKAESLGVVSVDGSSSNSGENLQDADFTCKLFRFLQLLCEGHNANWQNYLRTQVGNNTTVNLIISTVDYLLRIQESMMDFYWHYSGKDTIDEAGKANFIRAIKVGKQLFAALTEYIQGPCQGNQLTLAHSRLWDAVGGFLFIFAHMQDKLSRDPEQLELLREFMNLQKEMMIMLLSMLEGNVMNGPIGKQMVDTLVESSANFEMILKFFDIFLKMKDMTTSEAFLEYDLNKDGYISPKEFRIAMYHQKLYAREEIDYIMMCVDANKDGKVDFLEFTERFHNPAKDIGFNVALLLTNLAEHMPNDPRLERFLEKAKSVLDYFEPYLGRIEIMGSAGRIERVYFEITQSHINQWEKPQIKESKRYFLHNIVNEEGDNEKIESFVGFCEDTIFEMQHATSISAEEQDLRMAHAKALRAQAGYTEQISTVFKNNSGLVWEGTKTCISTLWAGLWFVLGLLTITNIKHGVSTLRSMTFTQLLMALLQVVKKSTVFILKLVFTIICTFFKWILAMMMGEPQTQVVDERIHCLPPPESYITPSALGEPTSLEDVSGTFSQSEQTSANADETNEVADEASLSQQSHDLPNSTMNHQSSPFQPLSSPNQTPDDVTREPGGPKSDEQPSYDTVGFDWGKYAISFFARNFYNFKMAALTMAFAINFLLLFYRVTTMMVEVTDEEAALLEAEDNSECEVEETIAMKESDSYLEYSLQLLALVHTLTSLSMLIAYYCLKVPLVIFKREKSIARKLEFEGMWIAEEPGSDELKLQWDRLVLSTRSFPAYYWDKFVKKKVKAKYSEQFDPEEINALLAIEKSDAGKARFAPEVKKTSGGLLPAFLSDVDWKYEIWKWGVILSDNNFLYLSSYLLFSFIGNYNHFFYAAHLMDVAFSIKTLGTILQSVTHNGKQLILTVMLTSVVVYIYSVIAFNFFRKFYAQEGEEGDGPQYKCNDLLTCFVFHLHTGVRAGGGIGDEIESADGDPSEVFRNIFDISFFFFVIVILLAIIQGLIIDAFGELRSQLEQVKEDMESSCFICGIGKDYFDEHPHGFERHVMKEHNFANYMFFLMHLINKPDTEYTGQETYVWEMYNNRCWDFFPVGDCFRKQYDSDETTS</sequence>
<gene>
    <name evidence="9" type="ORF">EB796_004477</name>
</gene>
<feature type="transmembrane region" description="Helical" evidence="7">
    <location>
        <begin position="1896"/>
        <end position="1918"/>
    </location>
</feature>
<dbReference type="GO" id="GO:0014808">
    <property type="term" value="P:release of sequestered calcium ion into cytosol by sarcoplasmic reticulum"/>
    <property type="evidence" value="ECO:0007669"/>
    <property type="project" value="TreeGrafter"/>
</dbReference>
<dbReference type="PROSITE" id="PS00018">
    <property type="entry name" value="EF_HAND_1"/>
    <property type="match status" value="2"/>
</dbReference>
<feature type="region of interest" description="Disordered" evidence="6">
    <location>
        <begin position="19"/>
        <end position="59"/>
    </location>
</feature>
<evidence type="ECO:0000256" key="3">
    <source>
        <dbReference type="ARBA" id="ARBA00022837"/>
    </source>
</evidence>
<proteinExistence type="predicted"/>
<keyword evidence="10" id="KW-1185">Reference proteome</keyword>
<dbReference type="SUPFAM" id="SSF47473">
    <property type="entry name" value="EF-hand"/>
    <property type="match status" value="1"/>
</dbReference>
<dbReference type="PROSITE" id="PS50222">
    <property type="entry name" value="EF_HAND_2"/>
    <property type="match status" value="2"/>
</dbReference>
<keyword evidence="3" id="KW-0106">Calcium</keyword>
<dbReference type="OrthoDB" id="300855at2759"/>
<dbReference type="Gene3D" id="1.10.287.70">
    <property type="match status" value="1"/>
</dbReference>
<keyword evidence="5 7" id="KW-0472">Membrane</keyword>
<evidence type="ECO:0000256" key="7">
    <source>
        <dbReference type="SAM" id="Phobius"/>
    </source>
</evidence>
<dbReference type="InterPro" id="IPR018247">
    <property type="entry name" value="EF_Hand_1_Ca_BS"/>
</dbReference>
<feature type="domain" description="EF-hand" evidence="8">
    <location>
        <begin position="1250"/>
        <end position="1282"/>
    </location>
</feature>
<feature type="transmembrane region" description="Helical" evidence="7">
    <location>
        <begin position="1636"/>
        <end position="1657"/>
    </location>
</feature>
<dbReference type="InterPro" id="IPR015925">
    <property type="entry name" value="Ryanodine_IP3_receptor"/>
</dbReference>
<comment type="subcellular location">
    <subcellularLocation>
        <location evidence="1">Membrane</location>
        <topology evidence="1">Multi-pass membrane protein</topology>
    </subcellularLocation>
</comment>
<comment type="caution">
    <text evidence="9">The sequence shown here is derived from an EMBL/GenBank/DDBJ whole genome shotgun (WGS) entry which is preliminary data.</text>
</comment>
<protein>
    <submittedName>
        <fullName evidence="9">RyR</fullName>
    </submittedName>
</protein>
<feature type="region of interest" description="Disordered" evidence="6">
    <location>
        <begin position="1532"/>
        <end position="1617"/>
    </location>
</feature>
<evidence type="ECO:0000256" key="4">
    <source>
        <dbReference type="ARBA" id="ARBA00022989"/>
    </source>
</evidence>
<evidence type="ECO:0000313" key="10">
    <source>
        <dbReference type="Proteomes" id="UP000593567"/>
    </source>
</evidence>
<dbReference type="GO" id="GO:0030018">
    <property type="term" value="C:Z disc"/>
    <property type="evidence" value="ECO:0007669"/>
    <property type="project" value="TreeGrafter"/>
</dbReference>
<dbReference type="PANTHER" id="PTHR46399:SF8">
    <property type="entry name" value="B30.2_SPRY DOMAIN-CONTAINING PROTEIN"/>
    <property type="match status" value="1"/>
</dbReference>
<feature type="compositionally biased region" description="Acidic residues" evidence="6">
    <location>
        <begin position="809"/>
        <end position="823"/>
    </location>
</feature>
<dbReference type="GO" id="GO:0005509">
    <property type="term" value="F:calcium ion binding"/>
    <property type="evidence" value="ECO:0007669"/>
    <property type="project" value="InterPro"/>
</dbReference>
<dbReference type="Pfam" id="PF00520">
    <property type="entry name" value="Ion_trans"/>
    <property type="match status" value="1"/>
</dbReference>
<dbReference type="Gene3D" id="1.10.238.10">
    <property type="entry name" value="EF-hand"/>
    <property type="match status" value="1"/>
</dbReference>
<dbReference type="Pfam" id="PF13499">
    <property type="entry name" value="EF-hand_7"/>
    <property type="match status" value="1"/>
</dbReference>
<dbReference type="GO" id="GO:0005219">
    <property type="term" value="F:ryanodine-sensitive calcium-release channel activity"/>
    <property type="evidence" value="ECO:0007669"/>
    <property type="project" value="InterPro"/>
</dbReference>
<dbReference type="GO" id="GO:0033017">
    <property type="term" value="C:sarcoplasmic reticulum membrane"/>
    <property type="evidence" value="ECO:0007669"/>
    <property type="project" value="TreeGrafter"/>
</dbReference>
<dbReference type="GO" id="GO:0005790">
    <property type="term" value="C:smooth endoplasmic reticulum"/>
    <property type="evidence" value="ECO:0007669"/>
    <property type="project" value="TreeGrafter"/>
</dbReference>
<evidence type="ECO:0000259" key="8">
    <source>
        <dbReference type="PROSITE" id="PS50222"/>
    </source>
</evidence>
<feature type="compositionally biased region" description="Low complexity" evidence="6">
    <location>
        <begin position="38"/>
        <end position="47"/>
    </location>
</feature>